<organism evidence="5 6">
    <name type="scientific">Ruicaihuangia caeni</name>
    <dbReference type="NCBI Taxonomy" id="3042517"/>
    <lineage>
        <taxon>Bacteria</taxon>
        <taxon>Bacillati</taxon>
        <taxon>Actinomycetota</taxon>
        <taxon>Actinomycetes</taxon>
        <taxon>Micrococcales</taxon>
        <taxon>Microbacteriaceae</taxon>
        <taxon>Ruicaihuangia</taxon>
    </lineage>
</organism>
<feature type="domain" description="Carbohydrate kinase PfkB" evidence="4">
    <location>
        <begin position="168"/>
        <end position="255"/>
    </location>
</feature>
<dbReference type="Pfam" id="PF00294">
    <property type="entry name" value="PfkB"/>
    <property type="match status" value="2"/>
</dbReference>
<evidence type="ECO:0000259" key="4">
    <source>
        <dbReference type="Pfam" id="PF00294"/>
    </source>
</evidence>
<keyword evidence="3 5" id="KW-0418">Kinase</keyword>
<dbReference type="InterPro" id="IPR011611">
    <property type="entry name" value="PfkB_dom"/>
</dbReference>
<dbReference type="PANTHER" id="PTHR43320">
    <property type="entry name" value="SUGAR KINASE"/>
    <property type="match status" value="1"/>
</dbReference>
<comment type="similarity">
    <text evidence="1">Belongs to the carbohydrate kinase PfkB family.</text>
</comment>
<dbReference type="InterPro" id="IPR052700">
    <property type="entry name" value="Carb_kinase_PfkB-like"/>
</dbReference>
<dbReference type="GO" id="GO:0016301">
    <property type="term" value="F:kinase activity"/>
    <property type="evidence" value="ECO:0007669"/>
    <property type="project" value="UniProtKB-KW"/>
</dbReference>
<dbReference type="SUPFAM" id="SSF53613">
    <property type="entry name" value="Ribokinase-like"/>
    <property type="match status" value="1"/>
</dbReference>
<accession>A0AAW6TBI7</accession>
<evidence type="ECO:0000313" key="5">
    <source>
        <dbReference type="EMBL" id="MDI2099213.1"/>
    </source>
</evidence>
<comment type="caution">
    <text evidence="5">The sequence shown here is derived from an EMBL/GenBank/DDBJ whole genome shotgun (WGS) entry which is preliminary data.</text>
</comment>
<feature type="domain" description="Carbohydrate kinase PfkB" evidence="4">
    <location>
        <begin position="14"/>
        <end position="92"/>
    </location>
</feature>
<dbReference type="AlphaFoldDB" id="A0AAW6TBI7"/>
<evidence type="ECO:0000256" key="2">
    <source>
        <dbReference type="ARBA" id="ARBA00022679"/>
    </source>
</evidence>
<name>A0AAW6TBI7_9MICO</name>
<evidence type="ECO:0000256" key="1">
    <source>
        <dbReference type="ARBA" id="ARBA00010688"/>
    </source>
</evidence>
<sequence length="281" mass="29665">MRVAAIGDNCLDVYVEQDLLTVGGNALNVAVNWARAGLDSQYFGAVGDDDAADAVRNGAKDVGLDPASIVGLEGRTGVTLIRLVESNREFLHEEFGVGVDWRPGDDVLDSVEGVDWVHHAGVSRDARLTSRLAERGHRFSVDLSTYHDFDRLDGVEIAFASIDGEADNPAHDLAARICDAGAAVAVIMRGEHGSLVRAGHETTTTKAQPIKPVDTCGAGDSFIAAYVKSHLQGNAPQLSLVQATASATATCLHIGGFPQPTLSVPDWLKAAYYQFAASSPA</sequence>
<protein>
    <submittedName>
        <fullName evidence="5">PfkB family carbohydrate kinase</fullName>
    </submittedName>
</protein>
<gene>
    <name evidence="5" type="ORF">QF206_09595</name>
</gene>
<evidence type="ECO:0000313" key="6">
    <source>
        <dbReference type="Proteomes" id="UP001321506"/>
    </source>
</evidence>
<keyword evidence="6" id="KW-1185">Reference proteome</keyword>
<dbReference type="RefSeq" id="WP_281488992.1">
    <property type="nucleotide sequence ID" value="NZ_JASATX010000003.1"/>
</dbReference>
<dbReference type="Gene3D" id="3.40.1190.20">
    <property type="match status" value="1"/>
</dbReference>
<dbReference type="Proteomes" id="UP001321506">
    <property type="component" value="Unassembled WGS sequence"/>
</dbReference>
<dbReference type="InterPro" id="IPR002173">
    <property type="entry name" value="Carboh/pur_kinase_PfkB_CS"/>
</dbReference>
<evidence type="ECO:0000256" key="3">
    <source>
        <dbReference type="ARBA" id="ARBA00022777"/>
    </source>
</evidence>
<proteinExistence type="inferred from homology"/>
<reference evidence="5 6" key="1">
    <citation type="submission" date="2023-04" db="EMBL/GenBank/DDBJ databases">
        <title>Klugiella caeni sp. nov. isolated from the sludge of biochemical tank.</title>
        <authorList>
            <person name="Geng K."/>
        </authorList>
    </citation>
    <scope>NUCLEOTIDE SEQUENCE [LARGE SCALE GENOMIC DNA]</scope>
    <source>
        <strain evidence="5 6">YN-L-19</strain>
    </source>
</reference>
<dbReference type="PROSITE" id="PS00584">
    <property type="entry name" value="PFKB_KINASES_2"/>
    <property type="match status" value="1"/>
</dbReference>
<keyword evidence="2" id="KW-0808">Transferase</keyword>
<dbReference type="EMBL" id="JASATX010000003">
    <property type="protein sequence ID" value="MDI2099213.1"/>
    <property type="molecule type" value="Genomic_DNA"/>
</dbReference>
<dbReference type="InterPro" id="IPR029056">
    <property type="entry name" value="Ribokinase-like"/>
</dbReference>